<dbReference type="PANTHER" id="PTHR10277">
    <property type="entry name" value="HOMOCITRATE SYNTHASE-RELATED"/>
    <property type="match status" value="1"/>
</dbReference>
<dbReference type="GO" id="GO:0009098">
    <property type="term" value="P:L-leucine biosynthetic process"/>
    <property type="evidence" value="ECO:0007669"/>
    <property type="project" value="UniProtKB-KW"/>
</dbReference>
<protein>
    <submittedName>
        <fullName evidence="6">Pyruvate carboxyltransferase</fullName>
    </submittedName>
</protein>
<dbReference type="AlphaFoldDB" id="A0A169BUS3"/>
<keyword evidence="2" id="KW-0432">Leucine biosynthesis</keyword>
<accession>A0A169BUS3</accession>
<evidence type="ECO:0000256" key="4">
    <source>
        <dbReference type="ARBA" id="ARBA00023211"/>
    </source>
</evidence>
<keyword evidence="2" id="KW-0100">Branched-chain amino acid biosynthesis</keyword>
<proteinExistence type="inferred from homology"/>
<dbReference type="InterPro" id="IPR050073">
    <property type="entry name" value="2-IPM_HCS-like"/>
</dbReference>
<dbReference type="GO" id="GO:0003852">
    <property type="term" value="F:2-isopropylmalate synthase activity"/>
    <property type="evidence" value="ECO:0007669"/>
    <property type="project" value="TreeGrafter"/>
</dbReference>
<keyword evidence="4" id="KW-0464">Manganese</keyword>
<dbReference type="InterPro" id="IPR000891">
    <property type="entry name" value="PYR_CT"/>
</dbReference>
<name>A0A169BUS3_9MICO</name>
<dbReference type="Pfam" id="PF22617">
    <property type="entry name" value="HCS_D2"/>
    <property type="match status" value="1"/>
</dbReference>
<sequence length="373" mass="40118">MDPAAKVQLALAIEGLGVDRIETGFPASSASDYEATHLISRQLVKAEFTSFCRAVPSDITTAVSAGGTARHQIQIAATGSDIHLEHKRRISRAEGIREVIGCIEHARSLGISNVSVGIEDASRGPDSLLRELAERSVDAGAHTLVVADTAGALLPGEYGHLISRFRSWVPQSVMIATHCHEDLGLSTANALAGILAGADEVQVTLGGVGERAGNTALEEIAALLAYKQEATGLYSDVNLERMYEVYTLLRDLISLDEPRNKAIFGTYAFSTAAGMHQQGMLRNPATYEFVQPSHFGRERGMFIGRHSGTGVLRRLLSELQIEVDDHALQDLYRSHIVNRKGDCEDMSVVKARLASEFGSATPSPTSITQSGIR</sequence>
<keyword evidence="2" id="KW-0028">Amino-acid biosynthesis</keyword>
<keyword evidence="6" id="KW-0670">Pyruvate</keyword>
<dbReference type="STRING" id="33888.A6122_0639"/>
<dbReference type="PATRIC" id="fig|33888.3.peg.711"/>
<reference evidence="6 7" key="1">
    <citation type="submission" date="2016-05" db="EMBL/GenBank/DDBJ databases">
        <title>Complete genome sequence of Rathayibacter tritici NCPPB 1953.</title>
        <authorList>
            <person name="Park J."/>
            <person name="Lee H.-H."/>
            <person name="Lee S.-W."/>
            <person name="Seo Y.-S."/>
        </authorList>
    </citation>
    <scope>NUCLEOTIDE SEQUENCE [LARGE SCALE GENOMIC DNA]</scope>
    <source>
        <strain evidence="6 7">NCPPB 1953</strain>
    </source>
</reference>
<dbReference type="PROSITE" id="PS50991">
    <property type="entry name" value="PYR_CT"/>
    <property type="match status" value="1"/>
</dbReference>
<dbReference type="InterPro" id="IPR054691">
    <property type="entry name" value="LeuA/HCS_post-cat"/>
</dbReference>
<gene>
    <name evidence="6" type="ORF">A6122_0639</name>
</gene>
<organism evidence="6 7">
    <name type="scientific">Rathayibacter tritici</name>
    <dbReference type="NCBI Taxonomy" id="33888"/>
    <lineage>
        <taxon>Bacteria</taxon>
        <taxon>Bacillati</taxon>
        <taxon>Actinomycetota</taxon>
        <taxon>Actinomycetes</taxon>
        <taxon>Micrococcales</taxon>
        <taxon>Microbacteriaceae</taxon>
        <taxon>Rathayibacter</taxon>
    </lineage>
</organism>
<dbReference type="Gene3D" id="1.10.238.260">
    <property type="match status" value="1"/>
</dbReference>
<dbReference type="KEGG" id="rtn:A6122_0639"/>
<evidence type="ECO:0000313" key="7">
    <source>
        <dbReference type="Proteomes" id="UP000077071"/>
    </source>
</evidence>
<feature type="domain" description="Pyruvate carboxyltransferase" evidence="5">
    <location>
        <begin position="1"/>
        <end position="243"/>
    </location>
</feature>
<dbReference type="EMBL" id="CP015515">
    <property type="protein sequence ID" value="AND15795.1"/>
    <property type="molecule type" value="Genomic_DNA"/>
</dbReference>
<keyword evidence="3 6" id="KW-0808">Transferase</keyword>
<evidence type="ECO:0000256" key="2">
    <source>
        <dbReference type="ARBA" id="ARBA00022430"/>
    </source>
</evidence>
<dbReference type="PANTHER" id="PTHR10277:SF9">
    <property type="entry name" value="2-ISOPROPYLMALATE SYNTHASE 1, CHLOROPLASTIC-RELATED"/>
    <property type="match status" value="1"/>
</dbReference>
<keyword evidence="7" id="KW-1185">Reference proteome</keyword>
<dbReference type="InterPro" id="IPR013785">
    <property type="entry name" value="Aldolase_TIM"/>
</dbReference>
<dbReference type="Gene3D" id="3.20.20.70">
    <property type="entry name" value="Aldolase class I"/>
    <property type="match status" value="1"/>
</dbReference>
<comment type="similarity">
    <text evidence="1">Belongs to the alpha-IPM synthase/homocitrate synthase family. LeuA type 1 subfamily.</text>
</comment>
<dbReference type="SUPFAM" id="SSF51569">
    <property type="entry name" value="Aldolase"/>
    <property type="match status" value="1"/>
</dbReference>
<evidence type="ECO:0000256" key="1">
    <source>
        <dbReference type="ARBA" id="ARBA00009396"/>
    </source>
</evidence>
<evidence type="ECO:0000313" key="6">
    <source>
        <dbReference type="EMBL" id="AND15795.1"/>
    </source>
</evidence>
<evidence type="ECO:0000256" key="3">
    <source>
        <dbReference type="ARBA" id="ARBA00022679"/>
    </source>
</evidence>
<evidence type="ECO:0000259" key="5">
    <source>
        <dbReference type="PROSITE" id="PS50991"/>
    </source>
</evidence>
<dbReference type="Pfam" id="PF00682">
    <property type="entry name" value="HMGL-like"/>
    <property type="match status" value="1"/>
</dbReference>
<dbReference type="Proteomes" id="UP000077071">
    <property type="component" value="Chromosome"/>
</dbReference>